<feature type="compositionally biased region" description="Gly residues" evidence="1">
    <location>
        <begin position="557"/>
        <end position="569"/>
    </location>
</feature>
<feature type="region of interest" description="Disordered" evidence="1">
    <location>
        <begin position="775"/>
        <end position="860"/>
    </location>
</feature>
<dbReference type="Gene3D" id="1.10.472.10">
    <property type="entry name" value="Cyclin-like"/>
    <property type="match status" value="1"/>
</dbReference>
<dbReference type="OrthoDB" id="5353095at2759"/>
<dbReference type="EMBL" id="KV784353">
    <property type="protein sequence ID" value="OEU23097.1"/>
    <property type="molecule type" value="Genomic_DNA"/>
</dbReference>
<feature type="compositionally biased region" description="Polar residues" evidence="1">
    <location>
        <begin position="125"/>
        <end position="144"/>
    </location>
</feature>
<dbReference type="InterPro" id="IPR036915">
    <property type="entry name" value="Cyclin-like_sf"/>
</dbReference>
<feature type="domain" description="Cyclin N-terminal" evidence="2">
    <location>
        <begin position="598"/>
        <end position="651"/>
    </location>
</feature>
<feature type="region of interest" description="Disordered" evidence="1">
    <location>
        <begin position="414"/>
        <end position="447"/>
    </location>
</feature>
<accession>A0A1E7FY72</accession>
<organism evidence="3 4">
    <name type="scientific">Fragilariopsis cylindrus CCMP1102</name>
    <dbReference type="NCBI Taxonomy" id="635003"/>
    <lineage>
        <taxon>Eukaryota</taxon>
        <taxon>Sar</taxon>
        <taxon>Stramenopiles</taxon>
        <taxon>Ochrophyta</taxon>
        <taxon>Bacillariophyta</taxon>
        <taxon>Bacillariophyceae</taxon>
        <taxon>Bacillariophycidae</taxon>
        <taxon>Bacillariales</taxon>
        <taxon>Bacillariaceae</taxon>
        <taxon>Fragilariopsis</taxon>
    </lineage>
</organism>
<sequence>MTSPLLYQQSPSSSADAAASIDVGDGDSTLRAKNAINFPSTTTSTASFATPATATRSSAFRSIISNNDSSSNKQWVTREIAALEFLQVGISMASEKEIVHEGWMRQQLQQQQQQQQQLMPPRFVDSTNDLNKYTKRGNSGTNQDNADETRKNDDDDDDSIPQISPALLPLERNKNSLNSDTGIIRQGRWWEKWIIGQNPASLQQQQERQNITGNVDVGVSRDSRIEDLEEPDEQQQQQEQQQQLHNQTQTTMPATAGTTIFAPGRRLEGDAAIKIQIPLANILSGDGNGGHTRHNSDVVSLQLTKQQSIARLAVTREWEIRTAHGLSHNHHHQHQSPHDKGQNNPPLLDGRMYMSANESYPVMVFSLLRYEPKKEEAVRLRKKLEERGGGGTQFFIMPLRDWRGISFRSLLPEANQQRSDHDDHDGIDGNDRDVVDSTPGRHRNVMIGDRGTGPIVLSTIQFVKPKFLKADLNKQFRERFDGYEPPVSQRKYIGAKVIDGMYTLMDPTQMTGEDDDNDDDTTGANTVGTPTTGTTTPAARSHRKRSSTSSISLSTTGDGGGGSCDGGGEGEGKENIRMPPSLTLSKIRSLKQQALAAAVKAKLEISTVALAIVYFERLALDCRVDKSNRRLSFAACLLLAIKINEPNVGVIITKAIANTSKKSRTSQRIQSLIRPHKKSSTMFASLLEFFTQDWNISLKHLFAAEWGVFAALQFRLKAKPSDVAFHFKRLMKTLGYDPRRYLGVEMYGNWQQALTEEEFRRQGWESRVENLRQRKEKKRLKQLQRELEAADRRENSGRTSIDDVSTGDEHKGKDHREIRVMDSDLLGEEKGIQPRRRRGLGDLLKNRLGSGTAPSKRSLSTDHLPAIVGIATDKPMAATAANNTTTAAVIVPTKQRQRPPLLRPLSKSKSCVALDRIVIGKNIVIDGVAHKNNKPPVVVPPLQNSEGKNKKFRRRRSNDNDKYDEY</sequence>
<dbReference type="Pfam" id="PF00134">
    <property type="entry name" value="Cyclin_N"/>
    <property type="match status" value="1"/>
</dbReference>
<reference evidence="3 4" key="1">
    <citation type="submission" date="2016-09" db="EMBL/GenBank/DDBJ databases">
        <title>Extensive genetic diversity and differential bi-allelic expression allows diatom success in the polar Southern Ocean.</title>
        <authorList>
            <consortium name="DOE Joint Genome Institute"/>
            <person name="Mock T."/>
            <person name="Otillar R.P."/>
            <person name="Strauss J."/>
            <person name="Dupont C."/>
            <person name="Frickenhaus S."/>
            <person name="Maumus F."/>
            <person name="Mcmullan M."/>
            <person name="Sanges R."/>
            <person name="Schmutz J."/>
            <person name="Toseland A."/>
            <person name="Valas R."/>
            <person name="Veluchamy A."/>
            <person name="Ward B.J."/>
            <person name="Allen A."/>
            <person name="Barry K."/>
            <person name="Falciatore A."/>
            <person name="Ferrante M."/>
            <person name="Fortunato A.E."/>
            <person name="Gloeckner G."/>
            <person name="Gruber A."/>
            <person name="Hipkin R."/>
            <person name="Janech M."/>
            <person name="Kroth P."/>
            <person name="Leese F."/>
            <person name="Lindquist E."/>
            <person name="Lyon B.R."/>
            <person name="Martin J."/>
            <person name="Mayer C."/>
            <person name="Parker M."/>
            <person name="Quesneville H."/>
            <person name="Raymond J."/>
            <person name="Uhlig C."/>
            <person name="Valentin K.U."/>
            <person name="Worden A.Z."/>
            <person name="Armbrust E.V."/>
            <person name="Bowler C."/>
            <person name="Green B."/>
            <person name="Moulton V."/>
            <person name="Van Oosterhout C."/>
            <person name="Grigoriev I."/>
        </authorList>
    </citation>
    <scope>NUCLEOTIDE SEQUENCE [LARGE SCALE GENOMIC DNA]</scope>
    <source>
        <strain evidence="3 4">CCMP1102</strain>
    </source>
</reference>
<dbReference type="InterPro" id="IPR012388">
    <property type="entry name" value="CABLES1/2"/>
</dbReference>
<feature type="region of interest" description="Disordered" evidence="1">
    <location>
        <begin position="1"/>
        <end position="20"/>
    </location>
</feature>
<dbReference type="InParanoid" id="A0A1E7FY72"/>
<dbReference type="KEGG" id="fcy:FRACYDRAFT_233263"/>
<dbReference type="AlphaFoldDB" id="A0A1E7FY72"/>
<keyword evidence="4" id="KW-1185">Reference proteome</keyword>
<evidence type="ECO:0000259" key="2">
    <source>
        <dbReference type="Pfam" id="PF00134"/>
    </source>
</evidence>
<feature type="region of interest" description="Disordered" evidence="1">
    <location>
        <begin position="931"/>
        <end position="966"/>
    </location>
</feature>
<dbReference type="PANTHER" id="PTHR22896">
    <property type="entry name" value="CDK5 AND ABL1 ENZYME SUBSTRATE 1"/>
    <property type="match status" value="1"/>
</dbReference>
<evidence type="ECO:0000313" key="4">
    <source>
        <dbReference type="Proteomes" id="UP000095751"/>
    </source>
</evidence>
<feature type="region of interest" description="Disordered" evidence="1">
    <location>
        <begin position="506"/>
        <end position="577"/>
    </location>
</feature>
<dbReference type="Proteomes" id="UP000095751">
    <property type="component" value="Unassembled WGS sequence"/>
</dbReference>
<proteinExistence type="predicted"/>
<dbReference type="InterPro" id="IPR006671">
    <property type="entry name" value="Cyclin_N"/>
</dbReference>
<feature type="compositionally biased region" description="Basic and acidic residues" evidence="1">
    <location>
        <begin position="418"/>
        <end position="435"/>
    </location>
</feature>
<feature type="compositionally biased region" description="Acidic residues" evidence="1">
    <location>
        <begin position="512"/>
        <end position="521"/>
    </location>
</feature>
<name>A0A1E7FY72_9STRA</name>
<feature type="compositionally biased region" description="Low complexity" evidence="1">
    <location>
        <begin position="522"/>
        <end position="539"/>
    </location>
</feature>
<feature type="compositionally biased region" description="Basic and acidic residues" evidence="1">
    <location>
        <begin position="783"/>
        <end position="796"/>
    </location>
</feature>
<feature type="compositionally biased region" description="Low complexity" evidence="1">
    <location>
        <begin position="547"/>
        <end position="556"/>
    </location>
</feature>
<protein>
    <recommendedName>
        <fullName evidence="2">Cyclin N-terminal domain-containing protein</fullName>
    </recommendedName>
</protein>
<dbReference type="PANTHER" id="PTHR22896:SF0">
    <property type="entry name" value="CYCLIN N-TERMINAL DOMAIN-CONTAINING PROTEIN"/>
    <property type="match status" value="1"/>
</dbReference>
<feature type="compositionally biased region" description="Basic and acidic residues" evidence="1">
    <location>
        <begin position="807"/>
        <end position="832"/>
    </location>
</feature>
<feature type="region of interest" description="Disordered" evidence="1">
    <location>
        <begin position="227"/>
        <end position="252"/>
    </location>
</feature>
<evidence type="ECO:0000313" key="3">
    <source>
        <dbReference type="EMBL" id="OEU23097.1"/>
    </source>
</evidence>
<dbReference type="SUPFAM" id="SSF47954">
    <property type="entry name" value="Cyclin-like"/>
    <property type="match status" value="1"/>
</dbReference>
<feature type="region of interest" description="Disordered" evidence="1">
    <location>
        <begin position="327"/>
        <end position="348"/>
    </location>
</feature>
<dbReference type="GO" id="GO:0051726">
    <property type="term" value="P:regulation of cell cycle"/>
    <property type="evidence" value="ECO:0007669"/>
    <property type="project" value="InterPro"/>
</dbReference>
<gene>
    <name evidence="3" type="ORF">FRACYDRAFT_233263</name>
</gene>
<feature type="region of interest" description="Disordered" evidence="1">
    <location>
        <begin position="110"/>
        <end position="179"/>
    </location>
</feature>
<evidence type="ECO:0000256" key="1">
    <source>
        <dbReference type="SAM" id="MobiDB-lite"/>
    </source>
</evidence>
<feature type="compositionally biased region" description="Low complexity" evidence="1">
    <location>
        <begin position="234"/>
        <end position="252"/>
    </location>
</feature>
<feature type="compositionally biased region" description="Basic and acidic residues" evidence="1">
    <location>
        <begin position="957"/>
        <end position="966"/>
    </location>
</feature>
<dbReference type="CDD" id="cd20556">
    <property type="entry name" value="CYCLIN_CABLES"/>
    <property type="match status" value="1"/>
</dbReference>